<reference evidence="4" key="1">
    <citation type="submission" date="2018-06" db="EMBL/GenBank/DDBJ databases">
        <authorList>
            <person name="Zhirakovskaya E."/>
        </authorList>
    </citation>
    <scope>NUCLEOTIDE SEQUENCE</scope>
</reference>
<evidence type="ECO:0000259" key="3">
    <source>
        <dbReference type="Pfam" id="PF13356"/>
    </source>
</evidence>
<gene>
    <name evidence="4" type="ORF">MNBD_ALPHA09-2235</name>
</gene>
<accession>A0A3B0TM82</accession>
<sequence length="92" mass="10065">MCADAALKQLKSNGKPYTVAERDGMYVHIATSGSITFRYDYRLNGRRETLAIGSYGRVGISLLAAREKCLDARRKVAEGKLPAQENRGPSAC</sequence>
<dbReference type="InterPro" id="IPR038488">
    <property type="entry name" value="Integrase_DNA-bd_sf"/>
</dbReference>
<evidence type="ECO:0000256" key="1">
    <source>
        <dbReference type="ARBA" id="ARBA00008857"/>
    </source>
</evidence>
<dbReference type="GO" id="GO:0015074">
    <property type="term" value="P:DNA integration"/>
    <property type="evidence" value="ECO:0007669"/>
    <property type="project" value="UniProtKB-KW"/>
</dbReference>
<dbReference type="PANTHER" id="PTHR30629:SF2">
    <property type="entry name" value="PROPHAGE INTEGRASE INTS-RELATED"/>
    <property type="match status" value="1"/>
</dbReference>
<dbReference type="Gene3D" id="3.30.160.390">
    <property type="entry name" value="Integrase, DNA-binding domain"/>
    <property type="match status" value="1"/>
</dbReference>
<name>A0A3B0TM82_9ZZZZ</name>
<dbReference type="EMBL" id="UOEM01000123">
    <property type="protein sequence ID" value="VAW19058.1"/>
    <property type="molecule type" value="Genomic_DNA"/>
</dbReference>
<organism evidence="4">
    <name type="scientific">hydrothermal vent metagenome</name>
    <dbReference type="NCBI Taxonomy" id="652676"/>
    <lineage>
        <taxon>unclassified sequences</taxon>
        <taxon>metagenomes</taxon>
        <taxon>ecological metagenomes</taxon>
    </lineage>
</organism>
<dbReference type="Pfam" id="PF13356">
    <property type="entry name" value="Arm-DNA-bind_3"/>
    <property type="match status" value="1"/>
</dbReference>
<dbReference type="PANTHER" id="PTHR30629">
    <property type="entry name" value="PROPHAGE INTEGRASE"/>
    <property type="match status" value="1"/>
</dbReference>
<evidence type="ECO:0000313" key="4">
    <source>
        <dbReference type="EMBL" id="VAW19058.1"/>
    </source>
</evidence>
<comment type="similarity">
    <text evidence="1">Belongs to the 'phage' integrase family.</text>
</comment>
<feature type="domain" description="Integrase DNA-binding" evidence="3">
    <location>
        <begin position="5"/>
        <end position="87"/>
    </location>
</feature>
<proteinExistence type="inferred from homology"/>
<dbReference type="InterPro" id="IPR025166">
    <property type="entry name" value="Integrase_DNA_bind_dom"/>
</dbReference>
<protein>
    <submittedName>
        <fullName evidence="4">Integrase</fullName>
    </submittedName>
</protein>
<keyword evidence="2" id="KW-0229">DNA integration</keyword>
<dbReference type="InterPro" id="IPR050808">
    <property type="entry name" value="Phage_Integrase"/>
</dbReference>
<evidence type="ECO:0000256" key="2">
    <source>
        <dbReference type="ARBA" id="ARBA00022908"/>
    </source>
</evidence>
<dbReference type="AlphaFoldDB" id="A0A3B0TM82"/>